<reference evidence="1 2" key="1">
    <citation type="submission" date="2011-08" db="EMBL/GenBank/DDBJ databases">
        <title>The Genome Sequence of Clostridium hathewayi WAL-18680.</title>
        <authorList>
            <consortium name="The Broad Institute Genome Sequencing Platform"/>
            <person name="Earl A."/>
            <person name="Ward D."/>
            <person name="Feldgarden M."/>
            <person name="Gevers D."/>
            <person name="Finegold S.M."/>
            <person name="Summanen P.H."/>
            <person name="Molitoris D.R."/>
            <person name="Song M."/>
            <person name="Daigneault M."/>
            <person name="Allen-Vercoe E."/>
            <person name="Young S.K."/>
            <person name="Zeng Q."/>
            <person name="Gargeya S."/>
            <person name="Fitzgerald M."/>
            <person name="Haas B."/>
            <person name="Abouelleil A."/>
            <person name="Alvarado L."/>
            <person name="Arachchi H.M."/>
            <person name="Berlin A."/>
            <person name="Brown A."/>
            <person name="Chapman S.B."/>
            <person name="Chen Z."/>
            <person name="Dunbar C."/>
            <person name="Freedman E."/>
            <person name="Gearin G."/>
            <person name="Gellesch M."/>
            <person name="Goldberg J."/>
            <person name="Griggs A."/>
            <person name="Gujja S."/>
            <person name="Heiman D."/>
            <person name="Howarth C."/>
            <person name="Larson L."/>
            <person name="Lui A."/>
            <person name="MacDonald P.J.P."/>
            <person name="Montmayeur A."/>
            <person name="Murphy C."/>
            <person name="Neiman D."/>
            <person name="Pearson M."/>
            <person name="Priest M."/>
            <person name="Roberts A."/>
            <person name="Saif S."/>
            <person name="Shea T."/>
            <person name="Shenoy N."/>
            <person name="Sisk P."/>
            <person name="Stolte C."/>
            <person name="Sykes S."/>
            <person name="Wortman J."/>
            <person name="Nusbaum C."/>
            <person name="Birren B."/>
        </authorList>
    </citation>
    <scope>NUCLEOTIDE SEQUENCE [LARGE SCALE GENOMIC DNA]</scope>
    <source>
        <strain evidence="1 2">WAL-18680</strain>
    </source>
</reference>
<keyword evidence="2" id="KW-1185">Reference proteome</keyword>
<accession>G5IKA7</accession>
<dbReference type="HOGENOM" id="CLU_3062345_0_0_9"/>
<protein>
    <submittedName>
        <fullName evidence="1">Uncharacterized protein</fullName>
    </submittedName>
</protein>
<dbReference type="EMBL" id="ADLN01000108">
    <property type="protein sequence ID" value="EHI58062.1"/>
    <property type="molecule type" value="Genomic_DNA"/>
</dbReference>
<gene>
    <name evidence="1" type="ORF">HMPREF9473_03935</name>
</gene>
<evidence type="ECO:0000313" key="2">
    <source>
        <dbReference type="Proteomes" id="UP000005384"/>
    </source>
</evidence>
<sequence>MSFMQITNNQIQMDDNQAQVREMVLESYRDIATGKGKEYSEFFDELEQRYTNR</sequence>
<organism evidence="1 2">
    <name type="scientific">Hungatella hathewayi WAL-18680</name>
    <dbReference type="NCBI Taxonomy" id="742737"/>
    <lineage>
        <taxon>Bacteria</taxon>
        <taxon>Bacillati</taxon>
        <taxon>Bacillota</taxon>
        <taxon>Clostridia</taxon>
        <taxon>Lachnospirales</taxon>
        <taxon>Lachnospiraceae</taxon>
        <taxon>Hungatella</taxon>
    </lineage>
</organism>
<comment type="caution">
    <text evidence="1">The sequence shown here is derived from an EMBL/GenBank/DDBJ whole genome shotgun (WGS) entry which is preliminary data.</text>
</comment>
<proteinExistence type="predicted"/>
<evidence type="ECO:0000313" key="1">
    <source>
        <dbReference type="EMBL" id="EHI58062.1"/>
    </source>
</evidence>
<dbReference type="AlphaFoldDB" id="G5IKA7"/>
<name>G5IKA7_9FIRM</name>
<dbReference type="Proteomes" id="UP000005384">
    <property type="component" value="Unassembled WGS sequence"/>
</dbReference>